<dbReference type="Proteomes" id="UP000790833">
    <property type="component" value="Unassembled WGS sequence"/>
</dbReference>
<proteinExistence type="inferred from homology"/>
<dbReference type="InterPro" id="IPR001509">
    <property type="entry name" value="Epimerase_deHydtase"/>
</dbReference>
<comment type="similarity">
    <text evidence="2">Belongs to the NAD(P)-dependent epimerase/dehydratase family. Dihydroflavonol-4-reductase subfamily.</text>
</comment>
<organism evidence="4 5">
    <name type="scientific">Scheffersomyces spartinae</name>
    <dbReference type="NCBI Taxonomy" id="45513"/>
    <lineage>
        <taxon>Eukaryota</taxon>
        <taxon>Fungi</taxon>
        <taxon>Dikarya</taxon>
        <taxon>Ascomycota</taxon>
        <taxon>Saccharomycotina</taxon>
        <taxon>Pichiomycetes</taxon>
        <taxon>Debaryomycetaceae</taxon>
        <taxon>Scheffersomyces</taxon>
    </lineage>
</organism>
<dbReference type="PANTHER" id="PTHR10366">
    <property type="entry name" value="NAD DEPENDENT EPIMERASE/DEHYDRATASE"/>
    <property type="match status" value="1"/>
</dbReference>
<evidence type="ECO:0000256" key="2">
    <source>
        <dbReference type="ARBA" id="ARBA00023445"/>
    </source>
</evidence>
<name>A0A9P7VBR4_9ASCO</name>
<evidence type="ECO:0000259" key="3">
    <source>
        <dbReference type="Pfam" id="PF01370"/>
    </source>
</evidence>
<dbReference type="Gene3D" id="3.40.50.720">
    <property type="entry name" value="NAD(P)-binding Rossmann-like Domain"/>
    <property type="match status" value="1"/>
</dbReference>
<keyword evidence="1" id="KW-0560">Oxidoreductase</keyword>
<dbReference type="FunFam" id="3.40.50.720:FF:000191">
    <property type="entry name" value="Methylglyoxal reductase (NADPH-dependent)"/>
    <property type="match status" value="1"/>
</dbReference>
<dbReference type="OrthoDB" id="2735536at2759"/>
<dbReference type="Pfam" id="PF01370">
    <property type="entry name" value="Epimerase"/>
    <property type="match status" value="1"/>
</dbReference>
<dbReference type="PANTHER" id="PTHR10366:SF564">
    <property type="entry name" value="STEROL-4-ALPHA-CARBOXYLATE 3-DEHYDROGENASE, DECARBOXYLATING"/>
    <property type="match status" value="1"/>
</dbReference>
<keyword evidence="5" id="KW-1185">Reference proteome</keyword>
<reference evidence="4" key="1">
    <citation type="submission" date="2021-03" db="EMBL/GenBank/DDBJ databases">
        <authorList>
            <person name="Palmer J.M."/>
        </authorList>
    </citation>
    <scope>NUCLEOTIDE SEQUENCE</scope>
    <source>
        <strain evidence="4">ARV_011</strain>
    </source>
</reference>
<dbReference type="CDD" id="cd05227">
    <property type="entry name" value="AR_SDR_e"/>
    <property type="match status" value="1"/>
</dbReference>
<dbReference type="GO" id="GO:0016616">
    <property type="term" value="F:oxidoreductase activity, acting on the CH-OH group of donors, NAD or NADP as acceptor"/>
    <property type="evidence" value="ECO:0007669"/>
    <property type="project" value="TreeGrafter"/>
</dbReference>
<dbReference type="SUPFAM" id="SSF51735">
    <property type="entry name" value="NAD(P)-binding Rossmann-fold domains"/>
    <property type="match status" value="1"/>
</dbReference>
<dbReference type="AlphaFoldDB" id="A0A9P7VBR4"/>
<comment type="caution">
    <text evidence="4">The sequence shown here is derived from an EMBL/GenBank/DDBJ whole genome shotgun (WGS) entry which is preliminary data.</text>
</comment>
<protein>
    <submittedName>
        <fullName evidence="4">Methylglyoxal reductase (NADPH-dependent) gre2</fullName>
    </submittedName>
</protein>
<dbReference type="RefSeq" id="XP_043050509.1">
    <property type="nucleotide sequence ID" value="XM_043194758.1"/>
</dbReference>
<evidence type="ECO:0000313" key="4">
    <source>
        <dbReference type="EMBL" id="KAG7194962.1"/>
    </source>
</evidence>
<dbReference type="InterPro" id="IPR036291">
    <property type="entry name" value="NAD(P)-bd_dom_sf"/>
</dbReference>
<accession>A0A9P7VBR4</accession>
<dbReference type="InterPro" id="IPR050425">
    <property type="entry name" value="NAD(P)_dehydrat-like"/>
</dbReference>
<dbReference type="GeneID" id="66117446"/>
<evidence type="ECO:0000256" key="1">
    <source>
        <dbReference type="ARBA" id="ARBA00023002"/>
    </source>
</evidence>
<sequence length="341" mass="37243">MSTTVLVSGASGFIAQHVVKALLDKNYNVVGTVRSAAKGDNLVELFADKKFSYEIVADIGAEGAFDQALKNHPEVTVFLHTASPFHFQVTDIEKELLLPAINGTKNALSSIKKYGPQVTNVVVTSSYAAMFTFSREGDNTLVNSEESWNPVTWEESLANPLIGYCASKAFAEKAAWEFLEKEKPNFKLTTVNPSYVFGPQAFASSIGDLINTSSEILYSFLKLKAGDDVPEHMGKFADVRDVADAHLVAFEKPEAAGQRLLLSSESFVTQSILNILNEEFPSLRGKIPVGAPETVEEQLVSSSKIDNEKTRDLIGKPLIGLRESVVDSIEQILSVKKNLHD</sequence>
<evidence type="ECO:0000313" key="5">
    <source>
        <dbReference type="Proteomes" id="UP000790833"/>
    </source>
</evidence>
<dbReference type="EMBL" id="JAHMUF010000005">
    <property type="protein sequence ID" value="KAG7194962.1"/>
    <property type="molecule type" value="Genomic_DNA"/>
</dbReference>
<gene>
    <name evidence="4" type="primary">GRE2_5</name>
    <name evidence="4" type="ORF">KQ657_004072</name>
</gene>
<feature type="domain" description="NAD-dependent epimerase/dehydratase" evidence="3">
    <location>
        <begin position="5"/>
        <end position="257"/>
    </location>
</feature>